<feature type="domain" description="Penicillin-binding protein transpeptidase" evidence="13">
    <location>
        <begin position="300"/>
        <end position="510"/>
    </location>
</feature>
<evidence type="ECO:0000259" key="15">
    <source>
        <dbReference type="Pfam" id="PF06832"/>
    </source>
</evidence>
<proteinExistence type="inferred from homology"/>
<dbReference type="InterPro" id="IPR023346">
    <property type="entry name" value="Lysozyme-like_dom_sf"/>
</dbReference>
<dbReference type="Gene3D" id="1.10.3810.10">
    <property type="entry name" value="Biosynthetic peptidoglycan transglycosylase-like"/>
    <property type="match status" value="1"/>
</dbReference>
<dbReference type="EC" id="2.4.99.28" evidence="10"/>
<evidence type="ECO:0000256" key="4">
    <source>
        <dbReference type="ARBA" id="ARBA00022645"/>
    </source>
</evidence>
<dbReference type="RefSeq" id="WP_076484443.1">
    <property type="nucleotide sequence ID" value="NZ_FTOG01000004.1"/>
</dbReference>
<dbReference type="Pfam" id="PF00905">
    <property type="entry name" value="Transpeptidase"/>
    <property type="match status" value="1"/>
</dbReference>
<keyword evidence="6" id="KW-0328">Glycosyltransferase</keyword>
<evidence type="ECO:0000256" key="6">
    <source>
        <dbReference type="ARBA" id="ARBA00022676"/>
    </source>
</evidence>
<dbReference type="InterPro" id="IPR001460">
    <property type="entry name" value="PCN-bd_Tpept"/>
</dbReference>
<evidence type="ECO:0000256" key="5">
    <source>
        <dbReference type="ARBA" id="ARBA00022670"/>
    </source>
</evidence>
<evidence type="ECO:0000256" key="10">
    <source>
        <dbReference type="ARBA" id="ARBA00044770"/>
    </source>
</evidence>
<dbReference type="InterPro" id="IPR050396">
    <property type="entry name" value="Glycosyltr_51/Transpeptidase"/>
</dbReference>
<evidence type="ECO:0000256" key="7">
    <source>
        <dbReference type="ARBA" id="ARBA00022679"/>
    </source>
</evidence>
<dbReference type="SUPFAM" id="SSF56601">
    <property type="entry name" value="beta-lactamase/transpeptidase-like"/>
    <property type="match status" value="1"/>
</dbReference>
<protein>
    <recommendedName>
        <fullName evidence="10">peptidoglycan glycosyltransferase</fullName>
        <ecNumber evidence="10">2.4.99.28</ecNumber>
    </recommendedName>
</protein>
<dbReference type="GO" id="GO:0009252">
    <property type="term" value="P:peptidoglycan biosynthetic process"/>
    <property type="evidence" value="ECO:0007669"/>
    <property type="project" value="UniProtKB-UniPathway"/>
</dbReference>
<dbReference type="PANTHER" id="PTHR32282:SF15">
    <property type="entry name" value="PENICILLIN-BINDING PROTEIN 1C"/>
    <property type="match status" value="1"/>
</dbReference>
<dbReference type="GO" id="GO:0004180">
    <property type="term" value="F:carboxypeptidase activity"/>
    <property type="evidence" value="ECO:0007669"/>
    <property type="project" value="UniProtKB-KW"/>
</dbReference>
<organism evidence="16 17">
    <name type="scientific">Rhodobacter aestuarii</name>
    <dbReference type="NCBI Taxonomy" id="453582"/>
    <lineage>
        <taxon>Bacteria</taxon>
        <taxon>Pseudomonadati</taxon>
        <taxon>Pseudomonadota</taxon>
        <taxon>Alphaproteobacteria</taxon>
        <taxon>Rhodobacterales</taxon>
        <taxon>Rhodobacter group</taxon>
        <taxon>Rhodobacter</taxon>
    </lineage>
</organism>
<keyword evidence="12" id="KW-0732">Signal</keyword>
<dbReference type="InterPro" id="IPR012338">
    <property type="entry name" value="Beta-lactam/transpept-like"/>
</dbReference>
<comment type="similarity">
    <text evidence="2">In the C-terminal section; belongs to the transpeptidase family.</text>
</comment>
<keyword evidence="4" id="KW-0121">Carboxypeptidase</keyword>
<reference evidence="17" key="1">
    <citation type="submission" date="2017-01" db="EMBL/GenBank/DDBJ databases">
        <authorList>
            <person name="Varghese N."/>
            <person name="Submissions S."/>
        </authorList>
    </citation>
    <scope>NUCLEOTIDE SEQUENCE [LARGE SCALE GENOMIC DNA]</scope>
    <source>
        <strain evidence="17">DSM 19945</strain>
    </source>
</reference>
<dbReference type="InterPro" id="IPR001264">
    <property type="entry name" value="Glyco_trans_51"/>
</dbReference>
<gene>
    <name evidence="16" type="ORF">SAMN05421580_104190</name>
</gene>
<keyword evidence="7" id="KW-0808">Transferase</keyword>
<dbReference type="SUPFAM" id="SSF53955">
    <property type="entry name" value="Lysozyme-like"/>
    <property type="match status" value="1"/>
</dbReference>
<evidence type="ECO:0000313" key="17">
    <source>
        <dbReference type="Proteomes" id="UP000186221"/>
    </source>
</evidence>
<feature type="chain" id="PRO_5012613887" description="peptidoglycan glycosyltransferase" evidence="12">
    <location>
        <begin position="23"/>
        <end position="680"/>
    </location>
</feature>
<sequence>MRPRLFFAAALALALAAGGRDAFNDWIAATDLPPLTIAVGTEVLARDGSLLRAFPVADGRWRLAPGPVDCAYLQELVAYEDGRFWQHAGVDPWAVLRAGAQVLWHQKVVSGASTLTMQVARLLEDGPTGTLAGKARQARVALALERRLSKEQILDLYLRLAPYGGNLEGLRAASLSWFGKEPRRLTPAQAALLIALPQSPESRRPDRHPKAAKAARDRVLDRLAAAGVLAKDSAAAAKAEPIPTARRDFPALAPHLTARLFAGAPQGARIETTIDPQLQRAAEKLARRAVRGQVGQVSVAMLLADHQNGEILAEVGGAEWTDSARAGFVDLTQAPRSPGSTLKPFIYALAFDDGLAHPETLIEDRPVAFGPWRPQNFDREFRGTVTVRQALTLSLNIPVVSLTEALGPERLLATLRRAGATPTLPTSAPPGLAISLGGLGISLEDLVQAYAALARLGQPVQLSAEAGGAHPLDGQLFGAVAAWQVSEILSRIAPPPGGTPNRIAYKTGTSYGHRDALALGFDGRHVAGVWMGRADGTPVPGAFGGELAAPILFEMFDRVGPERAPLPPPPPATLLLPNARLPQPLQRFRPRDAAFAEVVAGAPEVTFPPDGAEVETAGQGLVVKLRGGQPPFTWLVNGAPLIVGSRTRETVLNLTNPGYVSLTVLDAQGRAAHRQVILRR</sequence>
<evidence type="ECO:0000256" key="3">
    <source>
        <dbReference type="ARBA" id="ARBA00007739"/>
    </source>
</evidence>
<keyword evidence="5" id="KW-0645">Protease</keyword>
<comment type="pathway">
    <text evidence="1">Cell wall biogenesis; peptidoglycan biosynthesis.</text>
</comment>
<keyword evidence="8" id="KW-0378">Hydrolase</keyword>
<dbReference type="GO" id="GO:0008658">
    <property type="term" value="F:penicillin binding"/>
    <property type="evidence" value="ECO:0007669"/>
    <property type="project" value="InterPro"/>
</dbReference>
<keyword evidence="9" id="KW-0511">Multifunctional enzyme</keyword>
<evidence type="ECO:0000256" key="8">
    <source>
        <dbReference type="ARBA" id="ARBA00022801"/>
    </source>
</evidence>
<evidence type="ECO:0000259" key="13">
    <source>
        <dbReference type="Pfam" id="PF00905"/>
    </source>
</evidence>
<evidence type="ECO:0000256" key="12">
    <source>
        <dbReference type="SAM" id="SignalP"/>
    </source>
</evidence>
<name>A0A1N7LND3_9RHOB</name>
<evidence type="ECO:0000256" key="11">
    <source>
        <dbReference type="ARBA" id="ARBA00049902"/>
    </source>
</evidence>
<evidence type="ECO:0000256" key="1">
    <source>
        <dbReference type="ARBA" id="ARBA00004752"/>
    </source>
</evidence>
<dbReference type="InterPro" id="IPR011815">
    <property type="entry name" value="PBP_1c"/>
</dbReference>
<dbReference type="OrthoDB" id="9766909at2"/>
<evidence type="ECO:0000313" key="16">
    <source>
        <dbReference type="EMBL" id="SIS75292.1"/>
    </source>
</evidence>
<comment type="similarity">
    <text evidence="3">In the N-terminal section; belongs to the glycosyltransferase 51 family.</text>
</comment>
<dbReference type="InterPro" id="IPR036950">
    <property type="entry name" value="PBP_transglycosylase"/>
</dbReference>
<dbReference type="UniPathway" id="UPA00219"/>
<dbReference type="Pfam" id="PF00912">
    <property type="entry name" value="Transgly"/>
    <property type="match status" value="1"/>
</dbReference>
<keyword evidence="17" id="KW-1185">Reference proteome</keyword>
<dbReference type="InterPro" id="IPR009647">
    <property type="entry name" value="PBP_C"/>
</dbReference>
<dbReference type="PANTHER" id="PTHR32282">
    <property type="entry name" value="BINDING PROTEIN TRANSPEPTIDASE, PUTATIVE-RELATED"/>
    <property type="match status" value="1"/>
</dbReference>
<dbReference type="GO" id="GO:0008955">
    <property type="term" value="F:peptidoglycan glycosyltransferase activity"/>
    <property type="evidence" value="ECO:0007669"/>
    <property type="project" value="UniProtKB-EC"/>
</dbReference>
<feature type="domain" description="Penicillin-binding C-terminal" evidence="15">
    <location>
        <begin position="599"/>
        <end position="674"/>
    </location>
</feature>
<feature type="domain" description="Glycosyl transferase family 51" evidence="14">
    <location>
        <begin position="73"/>
        <end position="223"/>
    </location>
</feature>
<dbReference type="Proteomes" id="UP000186221">
    <property type="component" value="Unassembled WGS sequence"/>
</dbReference>
<evidence type="ECO:0000256" key="2">
    <source>
        <dbReference type="ARBA" id="ARBA00007090"/>
    </source>
</evidence>
<dbReference type="GO" id="GO:0030288">
    <property type="term" value="C:outer membrane-bounded periplasmic space"/>
    <property type="evidence" value="ECO:0007669"/>
    <property type="project" value="TreeGrafter"/>
</dbReference>
<dbReference type="Gene3D" id="3.40.710.10">
    <property type="entry name" value="DD-peptidase/beta-lactamase superfamily"/>
    <property type="match status" value="1"/>
</dbReference>
<dbReference type="STRING" id="453582.SAMN05421580_104190"/>
<feature type="signal peptide" evidence="12">
    <location>
        <begin position="1"/>
        <end position="22"/>
    </location>
</feature>
<comment type="catalytic activity">
    <reaction evidence="11">
        <text>[GlcNAc-(1-&gt;4)-Mur2Ac(oyl-L-Ala-gamma-D-Glu-L-Lys-D-Ala-D-Ala)](n)-di-trans,octa-cis-undecaprenyl diphosphate + beta-D-GlcNAc-(1-&gt;4)-Mur2Ac(oyl-L-Ala-gamma-D-Glu-L-Lys-D-Ala-D-Ala)-di-trans,octa-cis-undecaprenyl diphosphate = [GlcNAc-(1-&gt;4)-Mur2Ac(oyl-L-Ala-gamma-D-Glu-L-Lys-D-Ala-D-Ala)](n+1)-di-trans,octa-cis-undecaprenyl diphosphate + di-trans,octa-cis-undecaprenyl diphosphate + H(+)</text>
        <dbReference type="Rhea" id="RHEA:23708"/>
        <dbReference type="Rhea" id="RHEA-COMP:9602"/>
        <dbReference type="Rhea" id="RHEA-COMP:9603"/>
        <dbReference type="ChEBI" id="CHEBI:15378"/>
        <dbReference type="ChEBI" id="CHEBI:58405"/>
        <dbReference type="ChEBI" id="CHEBI:60033"/>
        <dbReference type="ChEBI" id="CHEBI:78435"/>
        <dbReference type="EC" id="2.4.99.28"/>
    </reaction>
</comment>
<dbReference type="Pfam" id="PF06832">
    <property type="entry name" value="BiPBP_C"/>
    <property type="match status" value="1"/>
</dbReference>
<dbReference type="AlphaFoldDB" id="A0A1N7LND3"/>
<dbReference type="EMBL" id="FTOG01000004">
    <property type="protein sequence ID" value="SIS75292.1"/>
    <property type="molecule type" value="Genomic_DNA"/>
</dbReference>
<accession>A0A1N7LND3</accession>
<evidence type="ECO:0000259" key="14">
    <source>
        <dbReference type="Pfam" id="PF00912"/>
    </source>
</evidence>
<dbReference type="GO" id="GO:0006508">
    <property type="term" value="P:proteolysis"/>
    <property type="evidence" value="ECO:0007669"/>
    <property type="project" value="UniProtKB-KW"/>
</dbReference>
<evidence type="ECO:0000256" key="9">
    <source>
        <dbReference type="ARBA" id="ARBA00023268"/>
    </source>
</evidence>
<dbReference type="NCBIfam" id="TIGR02073">
    <property type="entry name" value="PBP_1c"/>
    <property type="match status" value="1"/>
</dbReference>